<accession>A0A5P1F634</accession>
<feature type="region of interest" description="Disordered" evidence="1">
    <location>
        <begin position="1"/>
        <end position="20"/>
    </location>
</feature>
<sequence>MEASSSHEVILSEAASSSERQLSITLPLIEKSLVYEYVPQRDELVAKLTWDVDPVKIVAEVGPGIAYAS</sequence>
<name>A0A5P1F634_ASPOF</name>
<protein>
    <submittedName>
        <fullName evidence="2">Uncharacterized protein</fullName>
    </submittedName>
</protein>
<dbReference type="Proteomes" id="UP000243459">
    <property type="component" value="Chromosome 4"/>
</dbReference>
<dbReference type="Gramene" id="ONK72189">
    <property type="protein sequence ID" value="ONK72189"/>
    <property type="gene ID" value="A4U43_C04F16700"/>
</dbReference>
<organism evidence="2 3">
    <name type="scientific">Asparagus officinalis</name>
    <name type="common">Garden asparagus</name>
    <dbReference type="NCBI Taxonomy" id="4686"/>
    <lineage>
        <taxon>Eukaryota</taxon>
        <taxon>Viridiplantae</taxon>
        <taxon>Streptophyta</taxon>
        <taxon>Embryophyta</taxon>
        <taxon>Tracheophyta</taxon>
        <taxon>Spermatophyta</taxon>
        <taxon>Magnoliopsida</taxon>
        <taxon>Liliopsida</taxon>
        <taxon>Asparagales</taxon>
        <taxon>Asparagaceae</taxon>
        <taxon>Asparagoideae</taxon>
        <taxon>Asparagus</taxon>
    </lineage>
</organism>
<keyword evidence="3" id="KW-1185">Reference proteome</keyword>
<evidence type="ECO:0000313" key="2">
    <source>
        <dbReference type="EMBL" id="ONK72189.1"/>
    </source>
</evidence>
<reference evidence="3" key="1">
    <citation type="journal article" date="2017" name="Nat. Commun.">
        <title>The asparagus genome sheds light on the origin and evolution of a young Y chromosome.</title>
        <authorList>
            <person name="Harkess A."/>
            <person name="Zhou J."/>
            <person name="Xu C."/>
            <person name="Bowers J.E."/>
            <person name="Van der Hulst R."/>
            <person name="Ayyampalayam S."/>
            <person name="Mercati F."/>
            <person name="Riccardi P."/>
            <person name="McKain M.R."/>
            <person name="Kakrana A."/>
            <person name="Tang H."/>
            <person name="Ray J."/>
            <person name="Groenendijk J."/>
            <person name="Arikit S."/>
            <person name="Mathioni S.M."/>
            <person name="Nakano M."/>
            <person name="Shan H."/>
            <person name="Telgmann-Rauber A."/>
            <person name="Kanno A."/>
            <person name="Yue Z."/>
            <person name="Chen H."/>
            <person name="Li W."/>
            <person name="Chen Y."/>
            <person name="Xu X."/>
            <person name="Zhang Y."/>
            <person name="Luo S."/>
            <person name="Chen H."/>
            <person name="Gao J."/>
            <person name="Mao Z."/>
            <person name="Pires J.C."/>
            <person name="Luo M."/>
            <person name="Kudrna D."/>
            <person name="Wing R.A."/>
            <person name="Meyers B.C."/>
            <person name="Yi K."/>
            <person name="Kong H."/>
            <person name="Lavrijsen P."/>
            <person name="Sunseri F."/>
            <person name="Falavigna A."/>
            <person name="Ye Y."/>
            <person name="Leebens-Mack J.H."/>
            <person name="Chen G."/>
        </authorList>
    </citation>
    <scope>NUCLEOTIDE SEQUENCE [LARGE SCALE GENOMIC DNA]</scope>
    <source>
        <strain evidence="3">cv. DH0086</strain>
    </source>
</reference>
<dbReference type="EMBL" id="CM007384">
    <property type="protein sequence ID" value="ONK72189.1"/>
    <property type="molecule type" value="Genomic_DNA"/>
</dbReference>
<evidence type="ECO:0000313" key="3">
    <source>
        <dbReference type="Proteomes" id="UP000243459"/>
    </source>
</evidence>
<gene>
    <name evidence="2" type="ORF">A4U43_C04F16700</name>
</gene>
<evidence type="ECO:0000256" key="1">
    <source>
        <dbReference type="SAM" id="MobiDB-lite"/>
    </source>
</evidence>
<proteinExistence type="predicted"/>
<dbReference type="AlphaFoldDB" id="A0A5P1F634"/>